<gene>
    <name evidence="3" type="ORF">UMAG_11782</name>
</gene>
<name>A0A0D1DVW2_MYCMD</name>
<dbReference type="Pfam" id="PF00170">
    <property type="entry name" value="bZIP_1"/>
    <property type="match status" value="1"/>
</dbReference>
<proteinExistence type="predicted"/>
<feature type="compositionally biased region" description="Low complexity" evidence="1">
    <location>
        <begin position="73"/>
        <end position="85"/>
    </location>
</feature>
<dbReference type="InterPro" id="IPR004827">
    <property type="entry name" value="bZIP"/>
</dbReference>
<evidence type="ECO:0000259" key="2">
    <source>
        <dbReference type="PROSITE" id="PS50217"/>
    </source>
</evidence>
<dbReference type="InterPro" id="IPR046347">
    <property type="entry name" value="bZIP_sf"/>
</dbReference>
<dbReference type="GO" id="GO:0003700">
    <property type="term" value="F:DNA-binding transcription factor activity"/>
    <property type="evidence" value="ECO:0007669"/>
    <property type="project" value="InterPro"/>
</dbReference>
<evidence type="ECO:0000313" key="3">
    <source>
        <dbReference type="EMBL" id="KIS68419.1"/>
    </source>
</evidence>
<organism evidence="3 4">
    <name type="scientific">Mycosarcoma maydis</name>
    <name type="common">Corn smut fungus</name>
    <name type="synonym">Ustilago maydis</name>
    <dbReference type="NCBI Taxonomy" id="5270"/>
    <lineage>
        <taxon>Eukaryota</taxon>
        <taxon>Fungi</taxon>
        <taxon>Dikarya</taxon>
        <taxon>Basidiomycota</taxon>
        <taxon>Ustilaginomycotina</taxon>
        <taxon>Ustilaginomycetes</taxon>
        <taxon>Ustilaginales</taxon>
        <taxon>Ustilaginaceae</taxon>
        <taxon>Mycosarcoma</taxon>
    </lineage>
</organism>
<dbReference type="InParanoid" id="A0A0D1DVW2"/>
<feature type="domain" description="BZIP" evidence="2">
    <location>
        <begin position="99"/>
        <end position="147"/>
    </location>
</feature>
<feature type="compositionally biased region" description="Low complexity" evidence="1">
    <location>
        <begin position="415"/>
        <end position="432"/>
    </location>
</feature>
<feature type="region of interest" description="Disordered" evidence="1">
    <location>
        <begin position="1"/>
        <end position="119"/>
    </location>
</feature>
<dbReference type="EMBL" id="CM003148">
    <property type="protein sequence ID" value="KIS68419.1"/>
    <property type="molecule type" value="Genomic_DNA"/>
</dbReference>
<reference evidence="3 4" key="1">
    <citation type="journal article" date="2006" name="Nature">
        <title>Insights from the genome of the biotrophic fungal plant pathogen Ustilago maydis.</title>
        <authorList>
            <person name="Kamper J."/>
            <person name="Kahmann R."/>
            <person name="Bolker M."/>
            <person name="Ma L.J."/>
            <person name="Brefort T."/>
            <person name="Saville B.J."/>
            <person name="Banuett F."/>
            <person name="Kronstad J.W."/>
            <person name="Gold S.E."/>
            <person name="Muller O."/>
            <person name="Perlin M.H."/>
            <person name="Wosten H.A."/>
            <person name="de Vries R."/>
            <person name="Ruiz-Herrera J."/>
            <person name="Reynaga-Pena C.G."/>
            <person name="Snetselaar K."/>
            <person name="McCann M."/>
            <person name="Perez-Martin J."/>
            <person name="Feldbrugge M."/>
            <person name="Basse C.W."/>
            <person name="Steinberg G."/>
            <person name="Ibeas J.I."/>
            <person name="Holloman W."/>
            <person name="Guzman P."/>
            <person name="Farman M."/>
            <person name="Stajich J.E."/>
            <person name="Sentandreu R."/>
            <person name="Gonzalez-Prieto J.M."/>
            <person name="Kennell J.C."/>
            <person name="Molina L."/>
            <person name="Schirawski J."/>
            <person name="Mendoza-Mendoza A."/>
            <person name="Greilinger D."/>
            <person name="Munch K."/>
            <person name="Rossel N."/>
            <person name="Scherer M."/>
            <person name="Vranes M."/>
            <person name="Ladendorf O."/>
            <person name="Vincon V."/>
            <person name="Fuchs U."/>
            <person name="Sandrock B."/>
            <person name="Meng S."/>
            <person name="Ho E.C."/>
            <person name="Cahill M.J."/>
            <person name="Boyce K.J."/>
            <person name="Klose J."/>
            <person name="Klosterman S.J."/>
            <person name="Deelstra H.J."/>
            <person name="Ortiz-Castellanos L."/>
            <person name="Li W."/>
            <person name="Sanchez-Alonso P."/>
            <person name="Schreier P.H."/>
            <person name="Hauser-Hahn I."/>
            <person name="Vaupel M."/>
            <person name="Koopmann E."/>
            <person name="Friedrich G."/>
            <person name="Voss H."/>
            <person name="Schluter T."/>
            <person name="Margolis J."/>
            <person name="Platt D."/>
            <person name="Swimmer C."/>
            <person name="Gnirke A."/>
            <person name="Chen F."/>
            <person name="Vysotskaia V."/>
            <person name="Mannhaupt G."/>
            <person name="Guldener U."/>
            <person name="Munsterkotter M."/>
            <person name="Haase D."/>
            <person name="Oesterheld M."/>
            <person name="Mewes H.W."/>
            <person name="Mauceli E.W."/>
            <person name="DeCaprio D."/>
            <person name="Wade C.M."/>
            <person name="Butler J."/>
            <person name="Young S."/>
            <person name="Jaffe D.B."/>
            <person name="Calvo S."/>
            <person name="Nusbaum C."/>
            <person name="Galagan J."/>
            <person name="Birren B.W."/>
        </authorList>
    </citation>
    <scope>NUCLEOTIDE SEQUENCE [LARGE SCALE GENOMIC DNA]</scope>
    <source>
        <strain evidence="4">DSM 14603 / FGSC 9021 / UM521</strain>
    </source>
</reference>
<accession>A0A0D1DVW2</accession>
<evidence type="ECO:0000313" key="4">
    <source>
        <dbReference type="Proteomes" id="UP000000561"/>
    </source>
</evidence>
<feature type="compositionally biased region" description="Basic and acidic residues" evidence="1">
    <location>
        <begin position="92"/>
        <end position="106"/>
    </location>
</feature>
<feature type="compositionally biased region" description="Acidic residues" evidence="1">
    <location>
        <begin position="62"/>
        <end position="72"/>
    </location>
</feature>
<feature type="compositionally biased region" description="Low complexity" evidence="1">
    <location>
        <begin position="1"/>
        <end position="33"/>
    </location>
</feature>
<dbReference type="GeneID" id="23567626"/>
<protein>
    <recommendedName>
        <fullName evidence="2">BZIP domain-containing protein</fullName>
    </recommendedName>
</protein>
<keyword evidence="4" id="KW-1185">Reference proteome</keyword>
<dbReference type="Gene3D" id="1.20.5.170">
    <property type="match status" value="1"/>
</dbReference>
<sequence length="574" mass="59315">MTSTTTSTPPMFAVAQASTPSSPSAFASSSRLSETPVKQETHHIALADACSNSSKKRKLIDERDDHDEDVDDSSSSPSASPSKSSNTGGRRKASDEERKARLEARQARNRLSAQYSRERKKAYVETLEGSLNALKAENTLLRQQREQDQALQQTLDAKLKDAQLRVNTLETILRTLAPSLVPLLGPSSLLSLPSSSNPSVLATSPASSLAPQFDAGLSANLASASVQDNSSASKEVPLSLAIAAPASTVSTPFSFGTLAQQSSNEGVRLPAADALTQFESVAGKQSALEKAGNNVDVNGSSIVNQGYPLASQISVSAPEQPSSFAASAQVPLPQHVVEAKAAGVAREAEALLSNFIDLDAKLANGDAKTAAQDQGAPTSATPSEPVSVGEGYAAAAGNALRSASAAAGDLASLSAASSADSGDGSSGSSDGSKTNNENGGSTIFNTISLSHADNKDQDLEKRFQLLTSPLLATERNVWELVTDTMLQDLYSGSDEVGAISGNADPALTPSEVDMSAGSSPFDLVDLDIEIEEPLQVNIGLETEDAVHGGLLGFGHEKPDAGVPDWSGLMASIVA</sequence>
<dbReference type="eggNOG" id="KOG4005">
    <property type="taxonomic scope" value="Eukaryota"/>
</dbReference>
<dbReference type="RefSeq" id="XP_011390112.1">
    <property type="nucleotide sequence ID" value="XM_011391810.1"/>
</dbReference>
<dbReference type="PROSITE" id="PS50217">
    <property type="entry name" value="BZIP"/>
    <property type="match status" value="1"/>
</dbReference>
<dbReference type="SUPFAM" id="SSF57959">
    <property type="entry name" value="Leucine zipper domain"/>
    <property type="match status" value="1"/>
</dbReference>
<dbReference type="AlphaFoldDB" id="A0A0D1DVW2"/>
<dbReference type="KEGG" id="uma:UMAG_11782"/>
<dbReference type="SMART" id="SM00338">
    <property type="entry name" value="BRLZ"/>
    <property type="match status" value="1"/>
</dbReference>
<evidence type="ECO:0000256" key="1">
    <source>
        <dbReference type="SAM" id="MobiDB-lite"/>
    </source>
</evidence>
<dbReference type="CDD" id="cd14686">
    <property type="entry name" value="bZIP"/>
    <property type="match status" value="1"/>
</dbReference>
<feature type="region of interest" description="Disordered" evidence="1">
    <location>
        <begin position="415"/>
        <end position="439"/>
    </location>
</feature>
<dbReference type="Proteomes" id="UP000000561">
    <property type="component" value="Chromosome 9"/>
</dbReference>
<dbReference type="VEuPathDB" id="FungiDB:UMAG_11782"/>
<dbReference type="OrthoDB" id="295274at2759"/>